<dbReference type="RefSeq" id="WP_050434684.1">
    <property type="nucleotide sequence ID" value="NZ_CP012159.1"/>
</dbReference>
<dbReference type="Proteomes" id="UP000067626">
    <property type="component" value="Chromosome"/>
</dbReference>
<name>A0A0K1EQG3_CHOCO</name>
<dbReference type="OrthoDB" id="285216at2"/>
<evidence type="ECO:0000313" key="3">
    <source>
        <dbReference type="Proteomes" id="UP000067626"/>
    </source>
</evidence>
<dbReference type="PANTHER" id="PTHR43777:SF1">
    <property type="entry name" value="MOLYBDENUM COFACTOR CYTIDYLYLTRANSFERASE"/>
    <property type="match status" value="1"/>
</dbReference>
<dbReference type="SUPFAM" id="SSF53448">
    <property type="entry name" value="Nucleotide-diphospho-sugar transferases"/>
    <property type="match status" value="1"/>
</dbReference>
<dbReference type="InterPro" id="IPR029044">
    <property type="entry name" value="Nucleotide-diphossugar_trans"/>
</dbReference>
<dbReference type="Pfam" id="PF12804">
    <property type="entry name" value="NTP_transf_3"/>
    <property type="match status" value="1"/>
</dbReference>
<dbReference type="EMBL" id="CP012159">
    <property type="protein sequence ID" value="AKT43165.1"/>
    <property type="molecule type" value="Genomic_DNA"/>
</dbReference>
<evidence type="ECO:0000313" key="2">
    <source>
        <dbReference type="EMBL" id="AKT43165.1"/>
    </source>
</evidence>
<feature type="domain" description="MobA-like NTP transferase" evidence="1">
    <location>
        <begin position="6"/>
        <end position="160"/>
    </location>
</feature>
<protein>
    <recommendedName>
        <fullName evidence="1">MobA-like NTP transferase domain-containing protein</fullName>
    </recommendedName>
</protein>
<dbReference type="InterPro" id="IPR025877">
    <property type="entry name" value="MobA-like_NTP_Trfase"/>
</dbReference>
<dbReference type="AlphaFoldDB" id="A0A0K1EQG3"/>
<dbReference type="GO" id="GO:0016779">
    <property type="term" value="F:nucleotidyltransferase activity"/>
    <property type="evidence" value="ECO:0007669"/>
    <property type="project" value="UniProtKB-ARBA"/>
</dbReference>
<gene>
    <name evidence="2" type="ORF">CMC5_073950</name>
</gene>
<accession>A0A0K1EQG3</accession>
<reference evidence="2 3" key="1">
    <citation type="submission" date="2015-07" db="EMBL/GenBank/DDBJ databases">
        <title>Genome analysis of myxobacterium Chondromyces crocatus Cm c5 reveals a high potential for natural compound synthesis and the genetic basis for the loss of fruiting body formation.</title>
        <authorList>
            <person name="Zaburannyi N."/>
            <person name="Bunk B."/>
            <person name="Maier J."/>
            <person name="Overmann J."/>
            <person name="Mueller R."/>
        </authorList>
    </citation>
    <scope>NUCLEOTIDE SEQUENCE [LARGE SCALE GENOMIC DNA]</scope>
    <source>
        <strain evidence="2 3">Cm c5</strain>
    </source>
</reference>
<organism evidence="2 3">
    <name type="scientific">Chondromyces crocatus</name>
    <dbReference type="NCBI Taxonomy" id="52"/>
    <lineage>
        <taxon>Bacteria</taxon>
        <taxon>Pseudomonadati</taxon>
        <taxon>Myxococcota</taxon>
        <taxon>Polyangia</taxon>
        <taxon>Polyangiales</taxon>
        <taxon>Polyangiaceae</taxon>
        <taxon>Chondromyces</taxon>
    </lineage>
</organism>
<sequence>MSRPVAILLAAGRGTRIGGPKALLAWPGATKGAPERPLVIAHAEARLAAESGRVLIVARQQVITTLIGYVRPGLDLLVSHADDELGPAGSLAVAVSRLADTDIAIVSPVDVPPASAATVSRLLARLEQGEPPPRAVRPRHEGRGGHPIVIRVEALARYREPTPPPLRDHLRELGEGVVDEDVEDASVLADLDKPVDLLRLTGAPPRFLG</sequence>
<proteinExistence type="predicted"/>
<dbReference type="KEGG" id="ccro:CMC5_073950"/>
<dbReference type="Gene3D" id="3.90.550.10">
    <property type="entry name" value="Spore Coat Polysaccharide Biosynthesis Protein SpsA, Chain A"/>
    <property type="match status" value="1"/>
</dbReference>
<dbReference type="STRING" id="52.CMC5_073950"/>
<evidence type="ECO:0000259" key="1">
    <source>
        <dbReference type="Pfam" id="PF12804"/>
    </source>
</evidence>
<keyword evidence="3" id="KW-1185">Reference proteome</keyword>
<dbReference type="PANTHER" id="PTHR43777">
    <property type="entry name" value="MOLYBDENUM COFACTOR CYTIDYLYLTRANSFERASE"/>
    <property type="match status" value="1"/>
</dbReference>